<keyword evidence="2" id="KW-1185">Reference proteome</keyword>
<sequence>MDYSQFLAMHQEIGLLLVILIVFLFDTFSSRQIPRGLSMLSIVLFAVLTVFGFVCPVCNESVSAFGGMYVATPTMTAIKNILNVGVLIVLIQSVSWADSEHMRIRRGEFYELLLITLLGMYFMISARHFLLFIIGLETASLPLAALVAFDKNRYESHEAAVKYILTAVFSSAVFMMGLSFVYGLSGTLYFADIAASMAQGRAMLIVAVAFVIAGMGFKLSLVPFHMWTADTYQGAPTAITSYLSVISKGAAAFAFFVIMVQVFGPYYGRIWEWMLYALIILTITVGNLFALRQKNMKRFLAFSSISQAGYIMLGVIAGSAQGLGSLMYYVLVYIFSNLAAFGVISAIENKTGRVDMDDYNNLYSTNPRLSFAMMLAMFSLAGIPPFAGFFSKFFIFSAAVQPGTPELYVLVLIALINTIISLYYYLLVVKAMFIHNTEAAVVPSFRSSASERLGLVICVAGIMLLGVVSLFYSDLVTTSMENPQYIFGLFAN</sequence>
<reference evidence="1" key="1">
    <citation type="submission" date="2019-04" db="EMBL/GenBank/DDBJ databases">
        <title>Microbes associate with the intestines of laboratory mice.</title>
        <authorList>
            <person name="Navarre W."/>
            <person name="Wong E."/>
            <person name="Huang K.C."/>
            <person name="Tropini C."/>
            <person name="Ng K."/>
            <person name="Yu B."/>
        </authorList>
    </citation>
    <scope>NUCLEOTIDE SEQUENCE</scope>
    <source>
        <strain evidence="1">NM86_A22</strain>
    </source>
</reference>
<name>A0AC61S462_9BACT</name>
<accession>A0AC61S462</accession>
<evidence type="ECO:0000313" key="2">
    <source>
        <dbReference type="Proteomes" id="UP000305401"/>
    </source>
</evidence>
<dbReference type="Proteomes" id="UP000305401">
    <property type="component" value="Unassembled WGS sequence"/>
</dbReference>
<organism evidence="1 2">
    <name type="scientific">Muribaculum caecicola</name>
    <dbReference type="NCBI Taxonomy" id="3038144"/>
    <lineage>
        <taxon>Bacteria</taxon>
        <taxon>Pseudomonadati</taxon>
        <taxon>Bacteroidota</taxon>
        <taxon>Bacteroidia</taxon>
        <taxon>Bacteroidales</taxon>
        <taxon>Muribaculaceae</taxon>
        <taxon>Muribaculum</taxon>
    </lineage>
</organism>
<comment type="caution">
    <text evidence="1">The sequence shown here is derived from an EMBL/GenBank/DDBJ whole genome shotgun (WGS) entry which is preliminary data.</text>
</comment>
<proteinExistence type="predicted"/>
<evidence type="ECO:0000313" key="1">
    <source>
        <dbReference type="EMBL" id="THG46584.1"/>
    </source>
</evidence>
<protein>
    <submittedName>
        <fullName evidence="1">NADH-quinone oxidoreductase subunit N</fullName>
    </submittedName>
</protein>
<dbReference type="EMBL" id="SSTG01000108">
    <property type="protein sequence ID" value="THG46584.1"/>
    <property type="molecule type" value="Genomic_DNA"/>
</dbReference>
<gene>
    <name evidence="1" type="ORF">E5990_08225</name>
</gene>